<keyword evidence="5" id="KW-1185">Reference proteome</keyword>
<evidence type="ECO:0000313" key="4">
    <source>
        <dbReference type="EMBL" id="QJD99628.1"/>
    </source>
</evidence>
<dbReference type="Pfam" id="PF01276">
    <property type="entry name" value="OKR_DC_1"/>
    <property type="match status" value="1"/>
</dbReference>
<sequence length="469" mass="52105">MNIEAPEHSAHSETPLANALINLSKSNINSFHTLPLSQGRSINTSPLNRKYQQLLGEHYLRSDLTITGDNFDSFFFGKQAIHEAECLAAELFGADGTFFVTSGTTVSNQIAIDALCEKNGRVLLDKTCHQSLHFSLRRHDAKIDYLQPAWSCSVSEKHMWEPAELLRMVLAAEKERDPYRLIVLTAHSYEGVVYDVPGLIRYLLENGATTTSFLIDEAWGAANYFQQDLKALTAVRAGRLREHWPDLKIVVTQSAHKSMSCLRQASMIHYCGDANLAARLRVSRFRLHTTSPSYPLLASLDLARAQMALEGEVLMARSTQLAAQFCRQVGELLGPNSVNAGQYSSATFPYSHADPTKVSVNIENLGMAAREFKEFLFSEFNVYVNRITETAVLFNFHIGIDESAAHHLFAAIQSIVAKRKIVAAPSCSEGFIIPYPPGVPLVVPGQQITHAIRKKIETIQRSGVHVFYA</sequence>
<dbReference type="InterPro" id="IPR000310">
    <property type="entry name" value="Orn/Lys/Arg_deCO2ase_major_dom"/>
</dbReference>
<dbReference type="PANTHER" id="PTHR43277">
    <property type="entry name" value="ARGININE DECARBOXYLASE"/>
    <property type="match status" value="1"/>
</dbReference>
<dbReference type="InterPro" id="IPR015421">
    <property type="entry name" value="PyrdxlP-dep_Trfase_major"/>
</dbReference>
<gene>
    <name evidence="4" type="ORF">HH212_05980</name>
</gene>
<feature type="domain" description="Orn/Lys/Arg decarboxylases family 1 pyridoxal-P attachment site" evidence="3">
    <location>
        <begin position="14"/>
        <end position="402"/>
    </location>
</feature>
<evidence type="ECO:0000256" key="2">
    <source>
        <dbReference type="ARBA" id="ARBA00022898"/>
    </source>
</evidence>
<dbReference type="GO" id="GO:0003824">
    <property type="term" value="F:catalytic activity"/>
    <property type="evidence" value="ECO:0007669"/>
    <property type="project" value="InterPro"/>
</dbReference>
<reference evidence="4 5" key="1">
    <citation type="submission" date="2020-04" db="EMBL/GenBank/DDBJ databases">
        <title>Genome sequencing of novel species.</title>
        <authorList>
            <person name="Heo J."/>
            <person name="Kim S.-J."/>
            <person name="Kim J.-S."/>
            <person name="Hong S.-B."/>
            <person name="Kwon S.-W."/>
        </authorList>
    </citation>
    <scope>NUCLEOTIDE SEQUENCE [LARGE SCALE GENOMIC DNA]</scope>
    <source>
        <strain evidence="4 5">GN2-R2</strain>
    </source>
</reference>
<dbReference type="Gene3D" id="3.40.640.10">
    <property type="entry name" value="Type I PLP-dependent aspartate aminotransferase-like (Major domain)"/>
    <property type="match status" value="1"/>
</dbReference>
<protein>
    <recommendedName>
        <fullName evidence="3">Orn/Lys/Arg decarboxylases family 1 pyridoxal-P attachment site domain-containing protein</fullName>
    </recommendedName>
</protein>
<comment type="cofactor">
    <cofactor evidence="1">
        <name>pyridoxal 5'-phosphate</name>
        <dbReference type="ChEBI" id="CHEBI:597326"/>
    </cofactor>
</comment>
<dbReference type="AlphaFoldDB" id="A0A7Z2VUW4"/>
<dbReference type="SUPFAM" id="SSF53383">
    <property type="entry name" value="PLP-dependent transferases"/>
    <property type="match status" value="1"/>
</dbReference>
<proteinExistence type="predicted"/>
<evidence type="ECO:0000259" key="3">
    <source>
        <dbReference type="Pfam" id="PF01276"/>
    </source>
</evidence>
<organism evidence="4 5">
    <name type="scientific">Massilia forsythiae</name>
    <dbReference type="NCBI Taxonomy" id="2728020"/>
    <lineage>
        <taxon>Bacteria</taxon>
        <taxon>Pseudomonadati</taxon>
        <taxon>Pseudomonadota</taxon>
        <taxon>Betaproteobacteria</taxon>
        <taxon>Burkholderiales</taxon>
        <taxon>Oxalobacteraceae</taxon>
        <taxon>Telluria group</taxon>
        <taxon>Massilia</taxon>
    </lineage>
</organism>
<dbReference type="Proteomes" id="UP000502415">
    <property type="component" value="Chromosome"/>
</dbReference>
<dbReference type="PANTHER" id="PTHR43277:SF4">
    <property type="entry name" value="ARGININE DECARBOXYLASE"/>
    <property type="match status" value="1"/>
</dbReference>
<evidence type="ECO:0000256" key="1">
    <source>
        <dbReference type="ARBA" id="ARBA00001933"/>
    </source>
</evidence>
<dbReference type="Gene3D" id="3.90.105.10">
    <property type="entry name" value="Molybdopterin biosynthesis moea protein, domain 2"/>
    <property type="match status" value="1"/>
</dbReference>
<dbReference type="InterPro" id="IPR015424">
    <property type="entry name" value="PyrdxlP-dep_Trfase"/>
</dbReference>
<dbReference type="InterPro" id="IPR052357">
    <property type="entry name" value="Orn_Lys_Arg_decarboxylase-I"/>
</dbReference>
<keyword evidence="2" id="KW-0663">Pyridoxal phosphate</keyword>
<dbReference type="KEGG" id="mfy:HH212_05980"/>
<evidence type="ECO:0000313" key="5">
    <source>
        <dbReference type="Proteomes" id="UP000502415"/>
    </source>
</evidence>
<name>A0A7Z2VUW4_9BURK</name>
<dbReference type="RefSeq" id="WP_169434591.1">
    <property type="nucleotide sequence ID" value="NZ_CP051685.1"/>
</dbReference>
<accession>A0A7Z2VUW4</accession>
<dbReference type="EMBL" id="CP051685">
    <property type="protein sequence ID" value="QJD99628.1"/>
    <property type="molecule type" value="Genomic_DNA"/>
</dbReference>